<dbReference type="KEGG" id="qsa:O6P43_029470"/>
<comment type="caution">
    <text evidence="2">The sequence shown here is derived from an EMBL/GenBank/DDBJ whole genome shotgun (WGS) entry which is preliminary data.</text>
</comment>
<keyword evidence="2" id="KW-0812">Transmembrane</keyword>
<sequence>MTSLCAAVTTRPHKLILGFLHPRTRAEISSIDVIKLIPRASPTSPTFRIEGTMRLQGRGRLTIISASNSNSTGGNSPNQGINVTEETDTAQGPPLLTILAGLVLTQPKNGEREKE</sequence>
<evidence type="ECO:0000313" key="3">
    <source>
        <dbReference type="Proteomes" id="UP001163823"/>
    </source>
</evidence>
<gene>
    <name evidence="2" type="ORF">O6P43_029470</name>
</gene>
<organism evidence="2 3">
    <name type="scientific">Quillaja saponaria</name>
    <name type="common">Soap bark tree</name>
    <dbReference type="NCBI Taxonomy" id="32244"/>
    <lineage>
        <taxon>Eukaryota</taxon>
        <taxon>Viridiplantae</taxon>
        <taxon>Streptophyta</taxon>
        <taxon>Embryophyta</taxon>
        <taxon>Tracheophyta</taxon>
        <taxon>Spermatophyta</taxon>
        <taxon>Magnoliopsida</taxon>
        <taxon>eudicotyledons</taxon>
        <taxon>Gunneridae</taxon>
        <taxon>Pentapetalae</taxon>
        <taxon>rosids</taxon>
        <taxon>fabids</taxon>
        <taxon>Fabales</taxon>
        <taxon>Quillajaceae</taxon>
        <taxon>Quillaja</taxon>
    </lineage>
</organism>
<protein>
    <submittedName>
        <fullName evidence="2">Transmembrane protein</fullName>
    </submittedName>
</protein>
<evidence type="ECO:0000313" key="2">
    <source>
        <dbReference type="EMBL" id="KAJ7949084.1"/>
    </source>
</evidence>
<dbReference type="EMBL" id="JARAOO010000012">
    <property type="protein sequence ID" value="KAJ7949084.1"/>
    <property type="molecule type" value="Genomic_DNA"/>
</dbReference>
<proteinExistence type="predicted"/>
<feature type="region of interest" description="Disordered" evidence="1">
    <location>
        <begin position="65"/>
        <end position="88"/>
    </location>
</feature>
<dbReference type="Proteomes" id="UP001163823">
    <property type="component" value="Chromosome 12"/>
</dbReference>
<keyword evidence="2" id="KW-0472">Membrane</keyword>
<evidence type="ECO:0000256" key="1">
    <source>
        <dbReference type="SAM" id="MobiDB-lite"/>
    </source>
</evidence>
<name>A0AAD7L000_QUISA</name>
<reference evidence="2" key="1">
    <citation type="journal article" date="2023" name="Science">
        <title>Elucidation of the pathway for biosynthesis of saponin adjuvants from the soapbark tree.</title>
        <authorList>
            <person name="Reed J."/>
            <person name="Orme A."/>
            <person name="El-Demerdash A."/>
            <person name="Owen C."/>
            <person name="Martin L.B.B."/>
            <person name="Misra R.C."/>
            <person name="Kikuchi S."/>
            <person name="Rejzek M."/>
            <person name="Martin A.C."/>
            <person name="Harkess A."/>
            <person name="Leebens-Mack J."/>
            <person name="Louveau T."/>
            <person name="Stephenson M.J."/>
            <person name="Osbourn A."/>
        </authorList>
    </citation>
    <scope>NUCLEOTIDE SEQUENCE</scope>
    <source>
        <strain evidence="2">S10</strain>
    </source>
</reference>
<accession>A0AAD7L000</accession>
<keyword evidence="3" id="KW-1185">Reference proteome</keyword>
<feature type="compositionally biased region" description="Low complexity" evidence="1">
    <location>
        <begin position="65"/>
        <end position="80"/>
    </location>
</feature>
<dbReference type="AlphaFoldDB" id="A0AAD7L000"/>